<dbReference type="PATRIC" id="fig|162209.4.peg.1744"/>
<dbReference type="AlphaFoldDB" id="A0A0U2W3G8"/>
<dbReference type="EMBL" id="CP013652">
    <property type="protein sequence ID" value="ALS22021.1"/>
    <property type="molecule type" value="Genomic_DNA"/>
</dbReference>
<protein>
    <submittedName>
        <fullName evidence="1">Uncharacterized protein</fullName>
    </submittedName>
</protein>
<dbReference type="RefSeq" id="WP_062408364.1">
    <property type="nucleotide sequence ID" value="NZ_BJCS01000015.1"/>
</dbReference>
<organism evidence="1 2">
    <name type="scientific">Paenibacillus naphthalenovorans</name>
    <dbReference type="NCBI Taxonomy" id="162209"/>
    <lineage>
        <taxon>Bacteria</taxon>
        <taxon>Bacillati</taxon>
        <taxon>Bacillota</taxon>
        <taxon>Bacilli</taxon>
        <taxon>Bacillales</taxon>
        <taxon>Paenibacillaceae</taxon>
        <taxon>Paenibacillus</taxon>
    </lineage>
</organism>
<evidence type="ECO:0000313" key="2">
    <source>
        <dbReference type="Proteomes" id="UP000061660"/>
    </source>
</evidence>
<dbReference type="KEGG" id="pnp:IJ22_16470"/>
<reference evidence="1 2" key="2">
    <citation type="journal article" date="2016" name="Genome Announc.">
        <title>Complete Genome Sequences of Two Interactive Moderate Thermophiles, Paenibacillus napthalenovorans 32O-Y and Paenibacillus sp. 32O-W.</title>
        <authorList>
            <person name="Butler R.R.III."/>
            <person name="Wang J."/>
            <person name="Stark B.C."/>
            <person name="Pombert J.F."/>
        </authorList>
    </citation>
    <scope>NUCLEOTIDE SEQUENCE [LARGE SCALE GENOMIC DNA]</scope>
    <source>
        <strain evidence="1 2">32O-Y</strain>
    </source>
</reference>
<name>A0A0U2W3G8_9BACL</name>
<dbReference type="STRING" id="162209.IJ22_16470"/>
<keyword evidence="2" id="KW-1185">Reference proteome</keyword>
<reference evidence="2" key="1">
    <citation type="submission" date="2015-12" db="EMBL/GenBank/DDBJ databases">
        <title>Complete genome sequences of two moderately thermophilic Paenibacillus species.</title>
        <authorList>
            <person name="Butler R.III."/>
            <person name="Wang J."/>
            <person name="Stark B.C."/>
            <person name="Pombert J.-F."/>
        </authorList>
    </citation>
    <scope>NUCLEOTIDE SEQUENCE [LARGE SCALE GENOMIC DNA]</scope>
    <source>
        <strain evidence="2">32O-Y</strain>
    </source>
</reference>
<dbReference type="OrthoDB" id="2964978at2"/>
<gene>
    <name evidence="1" type="ORF">IJ22_16470</name>
</gene>
<dbReference type="Proteomes" id="UP000061660">
    <property type="component" value="Chromosome"/>
</dbReference>
<sequence>MFDPTIYDNLKVVLEGHLYDLDAEGKIRVVGREDLVDLAKMGRTFRMKFVLQCGRDGFMTTIALHSGLTDFAGELRGLHAAGERPGAGLELQLDMPAELSEHLRDIHEYVSSLWGQGWLIRYERLEELFPPSLESDSKVLHGSYRIKLTSASKIDESHMDDMGALLEHLLQFAMDMNEMYERGGWP</sequence>
<accession>A0A0U2W3G8</accession>
<evidence type="ECO:0000313" key="1">
    <source>
        <dbReference type="EMBL" id="ALS22021.1"/>
    </source>
</evidence>
<proteinExistence type="predicted"/>